<reference evidence="5 6" key="1">
    <citation type="journal article" date="2013" name="Genome Biol. Evol.">
        <title>Complete genomes of two dipteran-associated spiroplasmas provided insights into the origin, dynamics, and impacts of viral invasion in spiroplasma.</title>
        <authorList>
            <person name="Ku C."/>
            <person name="Lo W.S."/>
            <person name="Chen L.L."/>
            <person name="Kuo C.H."/>
        </authorList>
    </citation>
    <scope>NUCLEOTIDE SEQUENCE [LARGE SCALE GENOMIC DNA]</scope>
    <source>
        <strain evidence="5">EA-1</strain>
    </source>
</reference>
<name>R4U4A4_9MOLU</name>
<dbReference type="RefSeq" id="WP_016340940.1">
    <property type="nucleotide sequence ID" value="NC_021284.1"/>
</dbReference>
<dbReference type="KEGG" id="ssyr:SSYRP_v1c07070"/>
<keyword evidence="1" id="KW-0813">Transport</keyword>
<dbReference type="AlphaFoldDB" id="R4U4A4"/>
<proteinExistence type="predicted"/>
<dbReference type="eggNOG" id="COG1131">
    <property type="taxonomic scope" value="Bacteria"/>
</dbReference>
<feature type="domain" description="ABC transporter" evidence="4">
    <location>
        <begin position="2"/>
        <end position="229"/>
    </location>
</feature>
<keyword evidence="6" id="KW-1185">Reference proteome</keyword>
<keyword evidence="3 5" id="KW-0067">ATP-binding</keyword>
<dbReference type="PROSITE" id="PS50893">
    <property type="entry name" value="ABC_TRANSPORTER_2"/>
    <property type="match status" value="1"/>
</dbReference>
<dbReference type="Pfam" id="PF00005">
    <property type="entry name" value="ABC_tran"/>
    <property type="match status" value="1"/>
</dbReference>
<keyword evidence="2" id="KW-0547">Nucleotide-binding</keyword>
<sequence>MLKIANLSKKFGNKAILENVNLTLEPDNIYGLLGNNGVGKTTIIKIIFNEINKNNGEIIYNDKNQSNINYKEWFYFTENNELPKNLLVYEYLEIIKDLSGLKKQDFLERLTKSEQILDIKFEKNKKIKNLSAGQQKLLTALSVLILKPKVVFFDEPTANLDLENKKIIVNLIQVLKSNERIIVITTHLIEEVQNILTNVIILNNGEIVYDEPFNAQKENLKKLFEIKVSNTTNQEDIKNLNKVEDYLNE</sequence>
<dbReference type="Gene3D" id="3.40.50.300">
    <property type="entry name" value="P-loop containing nucleotide triphosphate hydrolases"/>
    <property type="match status" value="1"/>
</dbReference>
<evidence type="ECO:0000313" key="5">
    <source>
        <dbReference type="EMBL" id="AGM26297.1"/>
    </source>
</evidence>
<evidence type="ECO:0000256" key="1">
    <source>
        <dbReference type="ARBA" id="ARBA00022448"/>
    </source>
</evidence>
<dbReference type="InterPro" id="IPR051782">
    <property type="entry name" value="ABC_Transporter_VariousFunc"/>
</dbReference>
<dbReference type="PATRIC" id="fig|1276229.3.peg.702"/>
<dbReference type="PANTHER" id="PTHR42939">
    <property type="entry name" value="ABC TRANSPORTER ATP-BINDING PROTEIN ALBC-RELATED"/>
    <property type="match status" value="1"/>
</dbReference>
<dbReference type="SUPFAM" id="SSF52540">
    <property type="entry name" value="P-loop containing nucleoside triphosphate hydrolases"/>
    <property type="match status" value="1"/>
</dbReference>
<evidence type="ECO:0000259" key="4">
    <source>
        <dbReference type="PROSITE" id="PS50893"/>
    </source>
</evidence>
<dbReference type="STRING" id="1276229.SSYRP_v1c07070"/>
<dbReference type="InterPro" id="IPR003439">
    <property type="entry name" value="ABC_transporter-like_ATP-bd"/>
</dbReference>
<dbReference type="CDD" id="cd03230">
    <property type="entry name" value="ABC_DR_subfamily_A"/>
    <property type="match status" value="1"/>
</dbReference>
<organism evidence="5 6">
    <name type="scientific">Spiroplasma syrphidicola EA-1</name>
    <dbReference type="NCBI Taxonomy" id="1276229"/>
    <lineage>
        <taxon>Bacteria</taxon>
        <taxon>Bacillati</taxon>
        <taxon>Mycoplasmatota</taxon>
        <taxon>Mollicutes</taxon>
        <taxon>Entomoplasmatales</taxon>
        <taxon>Spiroplasmataceae</taxon>
        <taxon>Spiroplasma</taxon>
    </lineage>
</organism>
<dbReference type="Proteomes" id="UP000013963">
    <property type="component" value="Chromosome"/>
</dbReference>
<accession>R4U4A4</accession>
<dbReference type="GO" id="GO:0016887">
    <property type="term" value="F:ATP hydrolysis activity"/>
    <property type="evidence" value="ECO:0007669"/>
    <property type="project" value="InterPro"/>
</dbReference>
<evidence type="ECO:0000313" key="6">
    <source>
        <dbReference type="Proteomes" id="UP000013963"/>
    </source>
</evidence>
<dbReference type="GO" id="GO:0005524">
    <property type="term" value="F:ATP binding"/>
    <property type="evidence" value="ECO:0007669"/>
    <property type="project" value="UniProtKB-KW"/>
</dbReference>
<gene>
    <name evidence="5" type="ORF">SSYRP_v1c07070</name>
</gene>
<protein>
    <submittedName>
        <fullName evidence="5">ABC-2 type transport system ATP-binding protein</fullName>
    </submittedName>
</protein>
<evidence type="ECO:0000256" key="3">
    <source>
        <dbReference type="ARBA" id="ARBA00022840"/>
    </source>
</evidence>
<dbReference type="HOGENOM" id="CLU_000604_1_2_14"/>
<dbReference type="InterPro" id="IPR003593">
    <property type="entry name" value="AAA+_ATPase"/>
</dbReference>
<evidence type="ECO:0000256" key="2">
    <source>
        <dbReference type="ARBA" id="ARBA00022741"/>
    </source>
</evidence>
<dbReference type="EMBL" id="CP005078">
    <property type="protein sequence ID" value="AGM26297.1"/>
    <property type="molecule type" value="Genomic_DNA"/>
</dbReference>
<dbReference type="SMART" id="SM00382">
    <property type="entry name" value="AAA"/>
    <property type="match status" value="1"/>
</dbReference>
<dbReference type="PANTHER" id="PTHR42939:SF1">
    <property type="entry name" value="ABC TRANSPORTER ATP-BINDING PROTEIN ALBC-RELATED"/>
    <property type="match status" value="1"/>
</dbReference>
<dbReference type="InterPro" id="IPR027417">
    <property type="entry name" value="P-loop_NTPase"/>
</dbReference>